<feature type="region of interest" description="Disordered" evidence="5">
    <location>
        <begin position="408"/>
        <end position="431"/>
    </location>
</feature>
<feature type="compositionally biased region" description="Pro residues" evidence="5">
    <location>
        <begin position="361"/>
        <end position="375"/>
    </location>
</feature>
<feature type="compositionally biased region" description="Basic and acidic residues" evidence="5">
    <location>
        <begin position="49"/>
        <end position="78"/>
    </location>
</feature>
<keyword evidence="3" id="KW-0862">Zinc</keyword>
<accession>A0ABQ5E981</accession>
<dbReference type="SMART" id="SM00575">
    <property type="entry name" value="ZnF_PMZ"/>
    <property type="match status" value="1"/>
</dbReference>
<dbReference type="Pfam" id="PF04434">
    <property type="entry name" value="SWIM"/>
    <property type="match status" value="1"/>
</dbReference>
<dbReference type="PROSITE" id="PS50966">
    <property type="entry name" value="ZF_SWIM"/>
    <property type="match status" value="1"/>
</dbReference>
<evidence type="ECO:0000256" key="1">
    <source>
        <dbReference type="ARBA" id="ARBA00022723"/>
    </source>
</evidence>
<dbReference type="PANTHER" id="PTHR31973">
    <property type="entry name" value="POLYPROTEIN, PUTATIVE-RELATED"/>
    <property type="match status" value="1"/>
</dbReference>
<feature type="compositionally biased region" description="Basic and acidic residues" evidence="5">
    <location>
        <begin position="17"/>
        <end position="33"/>
    </location>
</feature>
<keyword evidence="8" id="KW-1185">Reference proteome</keyword>
<evidence type="ECO:0000259" key="6">
    <source>
        <dbReference type="PROSITE" id="PS50966"/>
    </source>
</evidence>
<feature type="region of interest" description="Disordered" evidence="5">
    <location>
        <begin position="318"/>
        <end position="383"/>
    </location>
</feature>
<dbReference type="Proteomes" id="UP001151760">
    <property type="component" value="Unassembled WGS sequence"/>
</dbReference>
<protein>
    <submittedName>
        <fullName evidence="7">Zinc finger, PMZ-type containing protein</fullName>
    </submittedName>
</protein>
<feature type="domain" description="SWIM-type" evidence="6">
    <location>
        <begin position="200"/>
        <end position="232"/>
    </location>
</feature>
<sequence length="468" mass="51401">MRPPHLVKVVSGGSSGDARESKLLVKCGRDVSKGKCAGMKGKKPNPKPSVEEPKVGESSKKGEKGVYSEKADKGESSKKSKNGWLDGCRRVIGLDGCFLTHTCKGQLLTAMGRDANNQMFPIAWAVVSVENKNNWCWFLSLLHEDLSLGIGSGLKVISDAHKGSIEAVASWFPNAEHRQFWLVFPSAFQEVEVRRGDEAYEVNLNTRKCSCRMWELSGIPCVHAIAAYTHMKMEPELGVSQFYSKNKWLEAYQHSIRPVPGSKLWKPVDFPKPLPPIERKMPRRPRKVRIRHPTENDHEISRRRRVMHCHKCWEVGHNKSPCTNPKIPKPSPSTAADGGTETLVPKPTSLKTATAAKTGPPSSPPVMPPEGPPEPRSSVVGRGKCQLKPINKLGVGNIMAKNHGKATINKNQGKASGAVKKGTGVRIGSPIRMGSTTATRLSEQEYQKEMDYEALAAVEAEQATKDAE</sequence>
<comment type="caution">
    <text evidence="7">The sequence shown here is derived from an EMBL/GenBank/DDBJ whole genome shotgun (WGS) entry which is preliminary data.</text>
</comment>
<organism evidence="7 8">
    <name type="scientific">Tanacetum coccineum</name>
    <dbReference type="NCBI Taxonomy" id="301880"/>
    <lineage>
        <taxon>Eukaryota</taxon>
        <taxon>Viridiplantae</taxon>
        <taxon>Streptophyta</taxon>
        <taxon>Embryophyta</taxon>
        <taxon>Tracheophyta</taxon>
        <taxon>Spermatophyta</taxon>
        <taxon>Magnoliopsida</taxon>
        <taxon>eudicotyledons</taxon>
        <taxon>Gunneridae</taxon>
        <taxon>Pentapetalae</taxon>
        <taxon>asterids</taxon>
        <taxon>campanulids</taxon>
        <taxon>Asterales</taxon>
        <taxon>Asteraceae</taxon>
        <taxon>Asteroideae</taxon>
        <taxon>Anthemideae</taxon>
        <taxon>Anthemidinae</taxon>
        <taxon>Tanacetum</taxon>
    </lineage>
</organism>
<dbReference type="InterPro" id="IPR006564">
    <property type="entry name" value="Znf_PMZ"/>
</dbReference>
<proteinExistence type="predicted"/>
<evidence type="ECO:0000256" key="3">
    <source>
        <dbReference type="ARBA" id="ARBA00022833"/>
    </source>
</evidence>
<evidence type="ECO:0000256" key="4">
    <source>
        <dbReference type="PROSITE-ProRule" id="PRU00325"/>
    </source>
</evidence>
<reference evidence="7" key="1">
    <citation type="journal article" date="2022" name="Int. J. Mol. Sci.">
        <title>Draft Genome of Tanacetum Coccineum: Genomic Comparison of Closely Related Tanacetum-Family Plants.</title>
        <authorList>
            <person name="Yamashiro T."/>
            <person name="Shiraishi A."/>
            <person name="Nakayama K."/>
            <person name="Satake H."/>
        </authorList>
    </citation>
    <scope>NUCLEOTIDE SEQUENCE</scope>
</reference>
<feature type="region of interest" description="Disordered" evidence="5">
    <location>
        <begin position="1"/>
        <end position="80"/>
    </location>
</feature>
<dbReference type="PANTHER" id="PTHR31973:SF187">
    <property type="entry name" value="MUTATOR TRANSPOSASE MUDRA PROTEIN"/>
    <property type="match status" value="1"/>
</dbReference>
<gene>
    <name evidence="7" type="ORF">Tco_0956163</name>
</gene>
<dbReference type="InterPro" id="IPR007527">
    <property type="entry name" value="Znf_SWIM"/>
</dbReference>
<dbReference type="EMBL" id="BQNB010016068">
    <property type="protein sequence ID" value="GJT47448.1"/>
    <property type="molecule type" value="Genomic_DNA"/>
</dbReference>
<name>A0ABQ5E981_9ASTR</name>
<dbReference type="InterPro" id="IPR018289">
    <property type="entry name" value="MULE_transposase_dom"/>
</dbReference>
<keyword evidence="1" id="KW-0479">Metal-binding</keyword>
<keyword evidence="2 4" id="KW-0863">Zinc-finger</keyword>
<evidence type="ECO:0000256" key="5">
    <source>
        <dbReference type="SAM" id="MobiDB-lite"/>
    </source>
</evidence>
<dbReference type="Pfam" id="PF10551">
    <property type="entry name" value="MULE"/>
    <property type="match status" value="1"/>
</dbReference>
<reference evidence="7" key="2">
    <citation type="submission" date="2022-01" db="EMBL/GenBank/DDBJ databases">
        <authorList>
            <person name="Yamashiro T."/>
            <person name="Shiraishi A."/>
            <person name="Satake H."/>
            <person name="Nakayama K."/>
        </authorList>
    </citation>
    <scope>NUCLEOTIDE SEQUENCE</scope>
</reference>
<evidence type="ECO:0000313" key="7">
    <source>
        <dbReference type="EMBL" id="GJT47448.1"/>
    </source>
</evidence>
<evidence type="ECO:0000313" key="8">
    <source>
        <dbReference type="Proteomes" id="UP001151760"/>
    </source>
</evidence>
<evidence type="ECO:0000256" key="2">
    <source>
        <dbReference type="ARBA" id="ARBA00022771"/>
    </source>
</evidence>